<evidence type="ECO:0000259" key="2">
    <source>
        <dbReference type="PROSITE" id="PS50206"/>
    </source>
</evidence>
<dbReference type="InterPro" id="IPR036873">
    <property type="entry name" value="Rhodanese-like_dom_sf"/>
</dbReference>
<dbReference type="SUPFAM" id="SSF52821">
    <property type="entry name" value="Rhodanese/Cell cycle control phosphatase"/>
    <property type="match status" value="1"/>
</dbReference>
<dbReference type="STRING" id="64969.SAMN02745127_02661"/>
<keyword evidence="1" id="KW-0812">Transmembrane</keyword>
<proteinExistence type="predicted"/>
<dbReference type="Gene3D" id="3.40.250.10">
    <property type="entry name" value="Rhodanese-like domain"/>
    <property type="match status" value="1"/>
</dbReference>
<dbReference type="GO" id="GO:0016740">
    <property type="term" value="F:transferase activity"/>
    <property type="evidence" value="ECO:0007669"/>
    <property type="project" value="UniProtKB-KW"/>
</dbReference>
<name>A0A1T4RZQ4_9GAMM</name>
<feature type="domain" description="Rhodanese" evidence="2">
    <location>
        <begin position="48"/>
        <end position="138"/>
    </location>
</feature>
<dbReference type="PROSITE" id="PS50206">
    <property type="entry name" value="RHODANESE_3"/>
    <property type="match status" value="1"/>
</dbReference>
<dbReference type="Pfam" id="PF00581">
    <property type="entry name" value="Rhodanese"/>
    <property type="match status" value="1"/>
</dbReference>
<evidence type="ECO:0000256" key="1">
    <source>
        <dbReference type="SAM" id="Phobius"/>
    </source>
</evidence>
<protein>
    <submittedName>
        <fullName evidence="3">Sulfurtransferase</fullName>
    </submittedName>
</protein>
<dbReference type="Proteomes" id="UP000191418">
    <property type="component" value="Unassembled WGS sequence"/>
</dbReference>
<comment type="caution">
    <text evidence="3">The sequence shown here is derived from an EMBL/GenBank/DDBJ whole genome shotgun (WGS) entry which is preliminary data.</text>
</comment>
<dbReference type="InterPro" id="IPR050229">
    <property type="entry name" value="GlpE_sulfurtransferase"/>
</dbReference>
<dbReference type="SMART" id="SM00450">
    <property type="entry name" value="RHOD"/>
    <property type="match status" value="1"/>
</dbReference>
<reference evidence="3 4" key="1">
    <citation type="submission" date="2017-01" db="EMBL/GenBank/DDBJ databases">
        <title>Genome Sequencing of a Marine Spirillum, Oceanospirillum multiglobuliferum ATCC 33336, from Japan.</title>
        <authorList>
            <person name="Carney J.G."/>
            <person name="Trachtenberg A.M."/>
            <person name="Rheaume B.A."/>
            <person name="Linnane J.D."/>
            <person name="Pitts N.L."/>
            <person name="Mykles D.L."/>
            <person name="Maclea K.S."/>
        </authorList>
    </citation>
    <scope>NUCLEOTIDE SEQUENCE [LARGE SCALE GENOMIC DNA]</scope>
    <source>
        <strain evidence="3 4">ATCC 33336</strain>
    </source>
</reference>
<dbReference type="InterPro" id="IPR001763">
    <property type="entry name" value="Rhodanese-like_dom"/>
</dbReference>
<dbReference type="RefSeq" id="WP_078746197.1">
    <property type="nucleotide sequence ID" value="NZ_FUXG01000022.1"/>
</dbReference>
<keyword evidence="1" id="KW-1133">Transmembrane helix</keyword>
<evidence type="ECO:0000313" key="4">
    <source>
        <dbReference type="Proteomes" id="UP000191418"/>
    </source>
</evidence>
<keyword evidence="1" id="KW-0472">Membrane</keyword>
<gene>
    <name evidence="3" type="ORF">BTE48_13750</name>
</gene>
<accession>A0A1T4RZQ4</accession>
<dbReference type="PANTHER" id="PTHR43031">
    <property type="entry name" value="FAD-DEPENDENT OXIDOREDUCTASE"/>
    <property type="match status" value="1"/>
</dbReference>
<feature type="transmembrane region" description="Helical" evidence="1">
    <location>
        <begin position="12"/>
        <end position="29"/>
    </location>
</feature>
<organism evidence="3 4">
    <name type="scientific">Oceanospirillum multiglobuliferum</name>
    <dbReference type="NCBI Taxonomy" id="64969"/>
    <lineage>
        <taxon>Bacteria</taxon>
        <taxon>Pseudomonadati</taxon>
        <taxon>Pseudomonadota</taxon>
        <taxon>Gammaproteobacteria</taxon>
        <taxon>Oceanospirillales</taxon>
        <taxon>Oceanospirillaceae</taxon>
        <taxon>Oceanospirillum</taxon>
    </lineage>
</organism>
<keyword evidence="4" id="KW-1185">Reference proteome</keyword>
<evidence type="ECO:0000313" key="3">
    <source>
        <dbReference type="EMBL" id="OPX54549.1"/>
    </source>
</evidence>
<dbReference type="EMBL" id="MTSM01000023">
    <property type="protein sequence ID" value="OPX54549.1"/>
    <property type="molecule type" value="Genomic_DNA"/>
</dbReference>
<sequence length="139" mass="15574">MLEQLIEFSTNNWMLVTAFVGLLVMWLAYEFNTGNKAVSCQEATLLVNREDGVFVDIRDRNEFRKGHIAGAQNISFASLKERIGELNKYKTKPVIVVCKMGQTASSAVTQLQQAGFENARVMRGGMSQWQGEKLPVVTK</sequence>
<dbReference type="CDD" id="cd00158">
    <property type="entry name" value="RHOD"/>
    <property type="match status" value="1"/>
</dbReference>
<keyword evidence="3" id="KW-0808">Transferase</keyword>
<dbReference type="AlphaFoldDB" id="A0A1T4RZQ4"/>
<dbReference type="PANTHER" id="PTHR43031:SF18">
    <property type="entry name" value="RHODANESE-RELATED SULFURTRANSFERASES"/>
    <property type="match status" value="1"/>
</dbReference>
<dbReference type="OrthoDB" id="9808735at2"/>